<dbReference type="PANTHER" id="PTHR42949:SF3">
    <property type="entry name" value="ANAEROBIC GLYCEROL-3-PHOSPHATE DEHYDROGENASE SUBUNIT B"/>
    <property type="match status" value="1"/>
</dbReference>
<dbReference type="Gene3D" id="3.50.50.60">
    <property type="entry name" value="FAD/NAD(P)-binding domain"/>
    <property type="match status" value="2"/>
</dbReference>
<evidence type="ECO:0000259" key="3">
    <source>
        <dbReference type="Pfam" id="PF07992"/>
    </source>
</evidence>
<dbReference type="PANTHER" id="PTHR42949">
    <property type="entry name" value="ANAEROBIC GLYCEROL-3-PHOSPHATE DEHYDROGENASE SUBUNIT B"/>
    <property type="match status" value="1"/>
</dbReference>
<dbReference type="PRINTS" id="PR00368">
    <property type="entry name" value="FADPNR"/>
</dbReference>
<sequence>MSDLFDVAVVGAGPAGLAAATAAADRGRTVVCVDAGVQPGGQYWRHPDERWPRGDEAKGHHDWRRFTGLRRRFNGHRDRGRITHVGSHQVWFIERRSPGDDSRVLHLTPTTSVAPPAAPATVAARTLVLCPGGYDRQLPVPGWDLPGAMAAGGVQALLKGHRTLAGRRAVVAGTGPFLLPVARQLAEAGARVLAVCEANSVTGWARHPTAVAQVPAKAVEAAGYAAALARHRIPYRTRTAVSRILPDAAGEGVGGVRLARLDQRGSIVRELETLTVDLVALGWGFTPSLELVTAVGARTRIDADRSLVAVVDADQRSSVAGVYVAGEATGVGGALLAVAEGELAGAAAAGETGAPEAGRGTAALRRRVRRLRRFAVAMHLAHPVPPLWHEWLTDETTLCRCEEVDYGTVRRAREELHAGDMRTVKLMARPGMGWCQGRVCGFASACVAAAGEGREPSAEDLRPAARQPLGAPVTLQRLAEAGQPGTGGGDRDAPL</sequence>
<keyword evidence="5" id="KW-1185">Reference proteome</keyword>
<dbReference type="InterPro" id="IPR051691">
    <property type="entry name" value="Metab_Enz_Cyan_OpOx_G3PDH"/>
</dbReference>
<accession>A0ABV8FP75</accession>
<feature type="compositionally biased region" description="Basic and acidic residues" evidence="2">
    <location>
        <begin position="453"/>
        <end position="463"/>
    </location>
</feature>
<evidence type="ECO:0000313" key="4">
    <source>
        <dbReference type="EMBL" id="MFC3996792.1"/>
    </source>
</evidence>
<dbReference type="InterPro" id="IPR036188">
    <property type="entry name" value="FAD/NAD-bd_sf"/>
</dbReference>
<gene>
    <name evidence="4" type="ORF">ACFOVU_12755</name>
</gene>
<reference evidence="5" key="1">
    <citation type="journal article" date="2019" name="Int. J. Syst. Evol. Microbiol.">
        <title>The Global Catalogue of Microorganisms (GCM) 10K type strain sequencing project: providing services to taxonomists for standard genome sequencing and annotation.</title>
        <authorList>
            <consortium name="The Broad Institute Genomics Platform"/>
            <consortium name="The Broad Institute Genome Sequencing Center for Infectious Disease"/>
            <person name="Wu L."/>
            <person name="Ma J."/>
        </authorList>
    </citation>
    <scope>NUCLEOTIDE SEQUENCE [LARGE SCALE GENOMIC DNA]</scope>
    <source>
        <strain evidence="5">TBRC 1826</strain>
    </source>
</reference>
<dbReference type="SUPFAM" id="SSF51905">
    <property type="entry name" value="FAD/NAD(P)-binding domain"/>
    <property type="match status" value="1"/>
</dbReference>
<proteinExistence type="predicted"/>
<dbReference type="Pfam" id="PF07992">
    <property type="entry name" value="Pyr_redox_2"/>
    <property type="match status" value="1"/>
</dbReference>
<dbReference type="PRINTS" id="PR00411">
    <property type="entry name" value="PNDRDTASEI"/>
</dbReference>
<dbReference type="InterPro" id="IPR017224">
    <property type="entry name" value="Opine_Oxase_asu/HCN_bsu"/>
</dbReference>
<keyword evidence="1" id="KW-0560">Oxidoreductase</keyword>
<evidence type="ECO:0000313" key="5">
    <source>
        <dbReference type="Proteomes" id="UP001595847"/>
    </source>
</evidence>
<dbReference type="EMBL" id="JBHSBH010000008">
    <property type="protein sequence ID" value="MFC3996792.1"/>
    <property type="molecule type" value="Genomic_DNA"/>
</dbReference>
<protein>
    <submittedName>
        <fullName evidence="4">FAD-dependent oxidoreductase</fullName>
    </submittedName>
</protein>
<evidence type="ECO:0000256" key="1">
    <source>
        <dbReference type="ARBA" id="ARBA00023002"/>
    </source>
</evidence>
<evidence type="ECO:0000256" key="2">
    <source>
        <dbReference type="SAM" id="MobiDB-lite"/>
    </source>
</evidence>
<dbReference type="PIRSF" id="PIRSF037495">
    <property type="entry name" value="Opine_OX_OoxA/HcnB"/>
    <property type="match status" value="1"/>
</dbReference>
<dbReference type="Proteomes" id="UP001595847">
    <property type="component" value="Unassembled WGS sequence"/>
</dbReference>
<dbReference type="Gene3D" id="1.10.10.1100">
    <property type="entry name" value="BFD-like [2Fe-2S]-binding domain"/>
    <property type="match status" value="1"/>
</dbReference>
<organism evidence="4 5">
    <name type="scientific">Nocardiopsis sediminis</name>
    <dbReference type="NCBI Taxonomy" id="1778267"/>
    <lineage>
        <taxon>Bacteria</taxon>
        <taxon>Bacillati</taxon>
        <taxon>Actinomycetota</taxon>
        <taxon>Actinomycetes</taxon>
        <taxon>Streptosporangiales</taxon>
        <taxon>Nocardiopsidaceae</taxon>
        <taxon>Nocardiopsis</taxon>
    </lineage>
</organism>
<dbReference type="InterPro" id="IPR023753">
    <property type="entry name" value="FAD/NAD-binding_dom"/>
</dbReference>
<comment type="caution">
    <text evidence="4">The sequence shown here is derived from an EMBL/GenBank/DDBJ whole genome shotgun (WGS) entry which is preliminary data.</text>
</comment>
<name>A0ABV8FP75_9ACTN</name>
<feature type="domain" description="FAD/NAD(P)-binding" evidence="3">
    <location>
        <begin position="5"/>
        <end position="339"/>
    </location>
</feature>
<feature type="region of interest" description="Disordered" evidence="2">
    <location>
        <begin position="453"/>
        <end position="495"/>
    </location>
</feature>
<dbReference type="RefSeq" id="WP_378533173.1">
    <property type="nucleotide sequence ID" value="NZ_JBHSBH010000008.1"/>
</dbReference>
<dbReference type="InterPro" id="IPR041854">
    <property type="entry name" value="BFD-like_2Fe2S-bd_dom_sf"/>
</dbReference>